<evidence type="ECO:0000259" key="8">
    <source>
        <dbReference type="PROSITE" id="PS50071"/>
    </source>
</evidence>
<dbReference type="EMBL" id="VZTY01041454">
    <property type="protein sequence ID" value="NXU59961.1"/>
    <property type="molecule type" value="Genomic_DNA"/>
</dbReference>
<organism evidence="9 10">
    <name type="scientific">Turnix velox</name>
    <name type="common">Little buttonquail</name>
    <dbReference type="NCBI Taxonomy" id="2529409"/>
    <lineage>
        <taxon>Eukaryota</taxon>
        <taxon>Metazoa</taxon>
        <taxon>Chordata</taxon>
        <taxon>Craniata</taxon>
        <taxon>Vertebrata</taxon>
        <taxon>Euteleostomi</taxon>
        <taxon>Archelosauria</taxon>
        <taxon>Archosauria</taxon>
        <taxon>Dinosauria</taxon>
        <taxon>Saurischia</taxon>
        <taxon>Theropoda</taxon>
        <taxon>Coelurosauria</taxon>
        <taxon>Aves</taxon>
        <taxon>Neognathae</taxon>
        <taxon>Neoaves</taxon>
        <taxon>Charadriiformes</taxon>
        <taxon>Turnicidae</taxon>
        <taxon>Turnix</taxon>
    </lineage>
</organism>
<evidence type="ECO:0000256" key="6">
    <source>
        <dbReference type="RuleBase" id="RU000682"/>
    </source>
</evidence>
<keyword evidence="3 5" id="KW-0371">Homeobox</keyword>
<protein>
    <submittedName>
        <fullName evidence="9">NKX26 protein</fullName>
    </submittedName>
</protein>
<dbReference type="PRINTS" id="PR00024">
    <property type="entry name" value="HOMEOBOX"/>
</dbReference>
<feature type="domain" description="Homeobox" evidence="8">
    <location>
        <begin position="24"/>
        <end position="84"/>
    </location>
</feature>
<dbReference type="GO" id="GO:0005634">
    <property type="term" value="C:nucleus"/>
    <property type="evidence" value="ECO:0007669"/>
    <property type="project" value="UniProtKB-SubCell"/>
</dbReference>
<dbReference type="AlphaFoldDB" id="A0A7L3M2A3"/>
<dbReference type="InterPro" id="IPR020479">
    <property type="entry name" value="HD_metazoa"/>
</dbReference>
<dbReference type="PANTHER" id="PTHR24340:SF32">
    <property type="entry name" value="HOMEOBOX PROTEIN NKX-2.3"/>
    <property type="match status" value="1"/>
</dbReference>
<name>A0A7L3M2A3_9CHAR</name>
<dbReference type="InterPro" id="IPR017970">
    <property type="entry name" value="Homeobox_CS"/>
</dbReference>
<evidence type="ECO:0000256" key="1">
    <source>
        <dbReference type="ARBA" id="ARBA00004123"/>
    </source>
</evidence>
<sequence>SAGSWLLSQPLDAENGKKPPPQHHQKRKPRVLFTQAQVLQLESRFTQQRYLSAPERENLAKILKLTPTQVKIWFQNRRYKCKRQKQDKSLILAAHPFPPRRVAVPVLVKDGKAQPYLRPYNITSSFFSYYSITPYGGGYSGVTP</sequence>
<dbReference type="InterPro" id="IPR050394">
    <property type="entry name" value="Homeobox_NK-like"/>
</dbReference>
<gene>
    <name evidence="9" type="primary">Nkx26</name>
    <name evidence="9" type="ORF">TURVEL_R06517</name>
</gene>
<keyword evidence="2 5" id="KW-0238">DNA-binding</keyword>
<dbReference type="GO" id="GO:0000978">
    <property type="term" value="F:RNA polymerase II cis-regulatory region sequence-specific DNA binding"/>
    <property type="evidence" value="ECO:0007669"/>
    <property type="project" value="TreeGrafter"/>
</dbReference>
<feature type="DNA-binding region" description="Homeobox" evidence="5">
    <location>
        <begin position="26"/>
        <end position="85"/>
    </location>
</feature>
<dbReference type="Proteomes" id="UP000582182">
    <property type="component" value="Unassembled WGS sequence"/>
</dbReference>
<comment type="caution">
    <text evidence="9">The sequence shown here is derived from an EMBL/GenBank/DDBJ whole genome shotgun (WGS) entry which is preliminary data.</text>
</comment>
<evidence type="ECO:0000256" key="7">
    <source>
        <dbReference type="SAM" id="MobiDB-lite"/>
    </source>
</evidence>
<feature type="non-terminal residue" evidence="9">
    <location>
        <position position="1"/>
    </location>
</feature>
<dbReference type="CDD" id="cd00086">
    <property type="entry name" value="homeodomain"/>
    <property type="match status" value="1"/>
</dbReference>
<dbReference type="GO" id="GO:0000981">
    <property type="term" value="F:DNA-binding transcription factor activity, RNA polymerase II-specific"/>
    <property type="evidence" value="ECO:0007669"/>
    <property type="project" value="InterPro"/>
</dbReference>
<keyword evidence="4 5" id="KW-0539">Nucleus</keyword>
<evidence type="ECO:0000256" key="3">
    <source>
        <dbReference type="ARBA" id="ARBA00023155"/>
    </source>
</evidence>
<proteinExistence type="predicted"/>
<dbReference type="GO" id="GO:0030154">
    <property type="term" value="P:cell differentiation"/>
    <property type="evidence" value="ECO:0007669"/>
    <property type="project" value="TreeGrafter"/>
</dbReference>
<comment type="subcellular location">
    <subcellularLocation>
        <location evidence="1 5 6">Nucleus</location>
    </subcellularLocation>
</comment>
<dbReference type="Pfam" id="PF00046">
    <property type="entry name" value="Homeodomain"/>
    <property type="match status" value="1"/>
</dbReference>
<dbReference type="OrthoDB" id="6159439at2759"/>
<dbReference type="InterPro" id="IPR009057">
    <property type="entry name" value="Homeodomain-like_sf"/>
</dbReference>
<reference evidence="9 10" key="1">
    <citation type="submission" date="2019-09" db="EMBL/GenBank/DDBJ databases">
        <title>Bird 10,000 Genomes (B10K) Project - Family phase.</title>
        <authorList>
            <person name="Zhang G."/>
        </authorList>
    </citation>
    <scope>NUCLEOTIDE SEQUENCE [LARGE SCALE GENOMIC DNA]</scope>
    <source>
        <strain evidence="9">B10K-DU-029-46</strain>
    </source>
</reference>
<evidence type="ECO:0000313" key="10">
    <source>
        <dbReference type="Proteomes" id="UP000582182"/>
    </source>
</evidence>
<evidence type="ECO:0000256" key="5">
    <source>
        <dbReference type="PROSITE-ProRule" id="PRU00108"/>
    </source>
</evidence>
<dbReference type="SUPFAM" id="SSF46689">
    <property type="entry name" value="Homeodomain-like"/>
    <property type="match status" value="1"/>
</dbReference>
<dbReference type="Gene3D" id="1.10.10.60">
    <property type="entry name" value="Homeodomain-like"/>
    <property type="match status" value="1"/>
</dbReference>
<accession>A0A7L3M2A3</accession>
<dbReference type="SMART" id="SM00389">
    <property type="entry name" value="HOX"/>
    <property type="match status" value="1"/>
</dbReference>
<dbReference type="PANTHER" id="PTHR24340">
    <property type="entry name" value="HOMEOBOX PROTEIN NKX"/>
    <property type="match status" value="1"/>
</dbReference>
<evidence type="ECO:0000256" key="4">
    <source>
        <dbReference type="ARBA" id="ARBA00023242"/>
    </source>
</evidence>
<dbReference type="InterPro" id="IPR001356">
    <property type="entry name" value="HD"/>
</dbReference>
<feature type="region of interest" description="Disordered" evidence="7">
    <location>
        <begin position="1"/>
        <end position="28"/>
    </location>
</feature>
<feature type="non-terminal residue" evidence="9">
    <location>
        <position position="144"/>
    </location>
</feature>
<evidence type="ECO:0000313" key="9">
    <source>
        <dbReference type="EMBL" id="NXU59961.1"/>
    </source>
</evidence>
<dbReference type="PROSITE" id="PS00027">
    <property type="entry name" value="HOMEOBOX_1"/>
    <property type="match status" value="1"/>
</dbReference>
<dbReference type="PROSITE" id="PS50071">
    <property type="entry name" value="HOMEOBOX_2"/>
    <property type="match status" value="1"/>
</dbReference>
<keyword evidence="10" id="KW-1185">Reference proteome</keyword>
<evidence type="ECO:0000256" key="2">
    <source>
        <dbReference type="ARBA" id="ARBA00023125"/>
    </source>
</evidence>